<feature type="compositionally biased region" description="Polar residues" evidence="1">
    <location>
        <begin position="1"/>
        <end position="11"/>
    </location>
</feature>
<dbReference type="AlphaFoldDB" id="A0A4Y2V3J8"/>
<feature type="region of interest" description="Disordered" evidence="1">
    <location>
        <begin position="1"/>
        <end position="26"/>
    </location>
</feature>
<evidence type="ECO:0000313" key="3">
    <source>
        <dbReference type="Proteomes" id="UP000499080"/>
    </source>
</evidence>
<dbReference type="EMBL" id="BGPR01043246">
    <property type="protein sequence ID" value="GBO19823.1"/>
    <property type="molecule type" value="Genomic_DNA"/>
</dbReference>
<proteinExistence type="predicted"/>
<protein>
    <submittedName>
        <fullName evidence="2">Uncharacterized protein</fullName>
    </submittedName>
</protein>
<accession>A0A4Y2V3J8</accession>
<name>A0A4Y2V3J8_ARAVE</name>
<dbReference type="Proteomes" id="UP000499080">
    <property type="component" value="Unassembled WGS sequence"/>
</dbReference>
<reference evidence="2 3" key="1">
    <citation type="journal article" date="2019" name="Sci. Rep.">
        <title>Orb-weaving spider Araneus ventricosus genome elucidates the spidroin gene catalogue.</title>
        <authorList>
            <person name="Kono N."/>
            <person name="Nakamura H."/>
            <person name="Ohtoshi R."/>
            <person name="Moran D.A.P."/>
            <person name="Shinohara A."/>
            <person name="Yoshida Y."/>
            <person name="Fujiwara M."/>
            <person name="Mori M."/>
            <person name="Tomita M."/>
            <person name="Arakawa K."/>
        </authorList>
    </citation>
    <scope>NUCLEOTIDE SEQUENCE [LARGE SCALE GENOMIC DNA]</scope>
</reference>
<comment type="caution">
    <text evidence="2">The sequence shown here is derived from an EMBL/GenBank/DDBJ whole genome shotgun (WGS) entry which is preliminary data.</text>
</comment>
<gene>
    <name evidence="2" type="ORF">AVEN_62427_1</name>
</gene>
<sequence length="208" mass="24080">MSTYERTVSVFSQDPDGQPPSSPGADRMIDKALDVQREWTNLITLWRLASRKEEEAANIVQKMMKLFFEQQVMMMHLMGRLAEREAGRDKYYSTAVKTAPDRAESRERHRQKPKRQFAVLVNPKKDQSSETTKKAIQAKVFPSKIEVKIKGVKKIKKGGIVIKTDLEEDIDKLIEEFKKVDEIVNNYEIIKPFCLENPESLFMVLTMI</sequence>
<keyword evidence="3" id="KW-1185">Reference proteome</keyword>
<organism evidence="2 3">
    <name type="scientific">Araneus ventricosus</name>
    <name type="common">Orbweaver spider</name>
    <name type="synonym">Epeira ventricosa</name>
    <dbReference type="NCBI Taxonomy" id="182803"/>
    <lineage>
        <taxon>Eukaryota</taxon>
        <taxon>Metazoa</taxon>
        <taxon>Ecdysozoa</taxon>
        <taxon>Arthropoda</taxon>
        <taxon>Chelicerata</taxon>
        <taxon>Arachnida</taxon>
        <taxon>Araneae</taxon>
        <taxon>Araneomorphae</taxon>
        <taxon>Entelegynae</taxon>
        <taxon>Araneoidea</taxon>
        <taxon>Araneidae</taxon>
        <taxon>Araneus</taxon>
    </lineage>
</organism>
<evidence type="ECO:0000256" key="1">
    <source>
        <dbReference type="SAM" id="MobiDB-lite"/>
    </source>
</evidence>
<evidence type="ECO:0000313" key="2">
    <source>
        <dbReference type="EMBL" id="GBO19823.1"/>
    </source>
</evidence>